<dbReference type="EMBL" id="VSWC01000016">
    <property type="protein sequence ID" value="KAA1111533.1"/>
    <property type="molecule type" value="Genomic_DNA"/>
</dbReference>
<feature type="region of interest" description="Disordered" evidence="1">
    <location>
        <begin position="96"/>
        <end position="169"/>
    </location>
</feature>
<protein>
    <recommendedName>
        <fullName evidence="5">Secreted protein</fullName>
    </recommendedName>
</protein>
<gene>
    <name evidence="3" type="ORF">PGT21_003229</name>
</gene>
<evidence type="ECO:0000313" key="4">
    <source>
        <dbReference type="Proteomes" id="UP000324748"/>
    </source>
</evidence>
<feature type="signal peptide" evidence="2">
    <location>
        <begin position="1"/>
        <end position="20"/>
    </location>
</feature>
<dbReference type="Proteomes" id="UP000324748">
    <property type="component" value="Unassembled WGS sequence"/>
</dbReference>
<evidence type="ECO:0008006" key="5">
    <source>
        <dbReference type="Google" id="ProtNLM"/>
    </source>
</evidence>
<keyword evidence="4" id="KW-1185">Reference proteome</keyword>
<organism evidence="3 4">
    <name type="scientific">Puccinia graminis f. sp. tritici</name>
    <dbReference type="NCBI Taxonomy" id="56615"/>
    <lineage>
        <taxon>Eukaryota</taxon>
        <taxon>Fungi</taxon>
        <taxon>Dikarya</taxon>
        <taxon>Basidiomycota</taxon>
        <taxon>Pucciniomycotina</taxon>
        <taxon>Pucciniomycetes</taxon>
        <taxon>Pucciniales</taxon>
        <taxon>Pucciniaceae</taxon>
        <taxon>Puccinia</taxon>
    </lineage>
</organism>
<comment type="caution">
    <text evidence="3">The sequence shown here is derived from an EMBL/GenBank/DDBJ whole genome shotgun (WGS) entry which is preliminary data.</text>
</comment>
<feature type="region of interest" description="Disordered" evidence="1">
    <location>
        <begin position="40"/>
        <end position="61"/>
    </location>
</feature>
<evidence type="ECO:0000256" key="2">
    <source>
        <dbReference type="SAM" id="SignalP"/>
    </source>
</evidence>
<evidence type="ECO:0000256" key="1">
    <source>
        <dbReference type="SAM" id="MobiDB-lite"/>
    </source>
</evidence>
<sequence>MYRFVGLFAVFSNLCDPLICQGTKAMGAENTNDHSITVSSAPVKMRKSETQDSAPWMKTDSRIGTGVLSPWPDRPAGKESFWFSWGLFLGGARSAHSSSAEPPDRCCTEQKPSSTNSIPFHNKHLTTRKGGRPFTSFAGTERAARNGCSRSKRLVSPVKDDGQCPRNMR</sequence>
<evidence type="ECO:0000313" key="3">
    <source>
        <dbReference type="EMBL" id="KAA1111533.1"/>
    </source>
</evidence>
<proteinExistence type="predicted"/>
<reference evidence="3 4" key="1">
    <citation type="submission" date="2019-05" db="EMBL/GenBank/DDBJ databases">
        <title>Emergence of the Ug99 lineage of the wheat stem rust pathogen through somatic hybridization.</title>
        <authorList>
            <person name="Li F."/>
            <person name="Upadhyaya N.M."/>
            <person name="Sperschneider J."/>
            <person name="Matny O."/>
            <person name="Nguyen-Phuc H."/>
            <person name="Mago R."/>
            <person name="Raley C."/>
            <person name="Miller M.E."/>
            <person name="Silverstein K.A.T."/>
            <person name="Henningsen E."/>
            <person name="Hirsch C.D."/>
            <person name="Visser B."/>
            <person name="Pretorius Z.A."/>
            <person name="Steffenson B.J."/>
            <person name="Schwessinger B."/>
            <person name="Dodds P.N."/>
            <person name="Figueroa M."/>
        </authorList>
    </citation>
    <scope>NUCLEOTIDE SEQUENCE [LARGE SCALE GENOMIC DNA]</scope>
    <source>
        <strain evidence="3">21-0</strain>
    </source>
</reference>
<feature type="compositionally biased region" description="Basic residues" evidence="1">
    <location>
        <begin position="121"/>
        <end position="131"/>
    </location>
</feature>
<dbReference type="AlphaFoldDB" id="A0A5B0QF07"/>
<feature type="compositionally biased region" description="Polar residues" evidence="1">
    <location>
        <begin position="110"/>
        <end position="119"/>
    </location>
</feature>
<name>A0A5B0QF07_PUCGR</name>
<keyword evidence="2" id="KW-0732">Signal</keyword>
<accession>A0A5B0QF07</accession>
<feature type="chain" id="PRO_5022701319" description="Secreted protein" evidence="2">
    <location>
        <begin position="21"/>
        <end position="169"/>
    </location>
</feature>